<dbReference type="InterPro" id="IPR023213">
    <property type="entry name" value="CAT-like_dom_sf"/>
</dbReference>
<keyword evidence="9" id="KW-0443">Lipid metabolism</keyword>
<dbReference type="SUPFAM" id="SSF52777">
    <property type="entry name" value="CoA-dependent acyltransferases"/>
    <property type="match status" value="2"/>
</dbReference>
<comment type="subcellular location">
    <subcellularLocation>
        <location evidence="2">Mitochondrion inner membrane</location>
        <topology evidence="2">Peripheral membrane protein</topology>
        <orientation evidence="2">Matrix side</orientation>
    </subcellularLocation>
    <subcellularLocation>
        <location evidence="1">Peroxisome</location>
    </subcellularLocation>
</comment>
<evidence type="ECO:0000256" key="14">
    <source>
        <dbReference type="ARBA" id="ARBA00052702"/>
    </source>
</evidence>
<dbReference type="PANTHER" id="PTHR22589">
    <property type="entry name" value="CARNITINE O-ACYLTRANSFERASE"/>
    <property type="match status" value="1"/>
</dbReference>
<comment type="catalytic activity">
    <reaction evidence="14">
        <text>(R)-carnitine + acetyl-CoA = O-acetyl-(R)-carnitine + CoA</text>
        <dbReference type="Rhea" id="RHEA:21136"/>
        <dbReference type="ChEBI" id="CHEBI:16347"/>
        <dbReference type="ChEBI" id="CHEBI:57287"/>
        <dbReference type="ChEBI" id="CHEBI:57288"/>
        <dbReference type="ChEBI" id="CHEBI:57589"/>
        <dbReference type="EC" id="2.3.1.7"/>
    </reaction>
</comment>
<proteinExistence type="inferred from homology"/>
<dbReference type="PANTHER" id="PTHR22589:SF103">
    <property type="entry name" value="CARNITINE O-ACETYL-TRANSFERASE, ISOFORM A-RELATED"/>
    <property type="match status" value="1"/>
</dbReference>
<keyword evidence="12" id="KW-0576">Peroxisome</keyword>
<evidence type="ECO:0000256" key="12">
    <source>
        <dbReference type="ARBA" id="ARBA00023140"/>
    </source>
</evidence>
<dbReference type="GO" id="GO:0005743">
    <property type="term" value="C:mitochondrial inner membrane"/>
    <property type="evidence" value="ECO:0007669"/>
    <property type="project" value="UniProtKB-SubCell"/>
</dbReference>
<evidence type="ECO:0000256" key="8">
    <source>
        <dbReference type="ARBA" id="ARBA00022946"/>
    </source>
</evidence>
<gene>
    <name evidence="21" type="ORF">CAUPRSCDRAFT_11549</name>
</gene>
<evidence type="ECO:0000256" key="16">
    <source>
        <dbReference type="ARBA" id="ARBA00066910"/>
    </source>
</evidence>
<dbReference type="Gene3D" id="3.30.559.70">
    <property type="entry name" value="Choline/Carnitine o-acyltransferase, domain 2"/>
    <property type="match status" value="1"/>
</dbReference>
<evidence type="ECO:0000256" key="6">
    <source>
        <dbReference type="ARBA" id="ARBA00022792"/>
    </source>
</evidence>
<evidence type="ECO:0000256" key="9">
    <source>
        <dbReference type="ARBA" id="ARBA00023098"/>
    </source>
</evidence>
<dbReference type="Gene3D" id="3.30.559.10">
    <property type="entry name" value="Chloramphenicol acetyltransferase-like domain"/>
    <property type="match status" value="1"/>
</dbReference>
<dbReference type="Pfam" id="PF00755">
    <property type="entry name" value="Carn_acyltransf"/>
    <property type="match status" value="1"/>
</dbReference>
<sequence>MAAAVGIPRVPFRSTFQLPMMSHPRWPQANGPARSLHALIPKDGRAPMYAQQQSMPKLPVPPLAETIPKYLRTLEPLGKPDQLVATRQHAAVFLASDQAQQLQRRLEARVGEEQATSWLWRWWRDWAYMGFRETIVFNVSYSFVFQRERRAEHRAAATRAARLTQAALQFRQLVVDEQLHPPAMKGRVLSMDQYQWLFNTCRVPATPNDTTRVTPTTNTDIIVIRKNRFFLVSTHDDAGRRLSTAQLQTQYERIMQLADKRGPAVGALTSAHRDVWADVRSHLVALSAKNRQSLDQIESAMFLVCLDDTRPEGLDALSRACWHGDGQNRFYDKPVQLIVFENGEAGHLGEHSMMDGTTVSHLCEWMLSNLAADHIDHGDATERPALFPRELDFDLDPTVQTAIQGATRAFDALVAQHAMHVLHHTAYGGAAIKQWKLSPDAFCQMAFQLAYYTMTGTCRPTYESASTRRFAYGRTETGRALSKEALAFCEAMTRAGTSAQDRMTALRAAVAQHVAFMAEAGENRGVDRHLLGLKLSLAPDEPVPALLSDELFEYSKTWYLSTSNISSEWYQAWGFGQVVPDGLGLAYIIQRDALVITIAGLQDHMDVPQFKKHLAAAFDQMAQLCDVAASRAKL</sequence>
<name>A0A4P9WZH2_9FUNG</name>
<evidence type="ECO:0000256" key="19">
    <source>
        <dbReference type="RuleBase" id="RU003801"/>
    </source>
</evidence>
<keyword evidence="7" id="KW-0276">Fatty acid metabolism</keyword>
<evidence type="ECO:0000256" key="18">
    <source>
        <dbReference type="PIRSR" id="PIRSR600542-1"/>
    </source>
</evidence>
<organism evidence="21 22">
    <name type="scientific">Caulochytrium protostelioides</name>
    <dbReference type="NCBI Taxonomy" id="1555241"/>
    <lineage>
        <taxon>Eukaryota</taxon>
        <taxon>Fungi</taxon>
        <taxon>Fungi incertae sedis</taxon>
        <taxon>Chytridiomycota</taxon>
        <taxon>Chytridiomycota incertae sedis</taxon>
        <taxon>Chytridiomycetes</taxon>
        <taxon>Caulochytriales</taxon>
        <taxon>Caulochytriaceae</taxon>
        <taxon>Caulochytrium</taxon>
    </lineage>
</organism>
<evidence type="ECO:0000256" key="10">
    <source>
        <dbReference type="ARBA" id="ARBA00023128"/>
    </source>
</evidence>
<dbReference type="Proteomes" id="UP000268535">
    <property type="component" value="Unassembled WGS sequence"/>
</dbReference>
<dbReference type="GO" id="GO:0006631">
    <property type="term" value="P:fatty acid metabolic process"/>
    <property type="evidence" value="ECO:0007669"/>
    <property type="project" value="UniProtKB-KW"/>
</dbReference>
<keyword evidence="10" id="KW-0496">Mitochondrion</keyword>
<evidence type="ECO:0000256" key="11">
    <source>
        <dbReference type="ARBA" id="ARBA00023136"/>
    </source>
</evidence>
<evidence type="ECO:0000256" key="7">
    <source>
        <dbReference type="ARBA" id="ARBA00022832"/>
    </source>
</evidence>
<dbReference type="InterPro" id="IPR000542">
    <property type="entry name" value="Carn_acyl_trans"/>
</dbReference>
<dbReference type="AlphaFoldDB" id="A0A4P9WZH2"/>
<dbReference type="GO" id="GO:0005777">
    <property type="term" value="C:peroxisome"/>
    <property type="evidence" value="ECO:0007669"/>
    <property type="project" value="UniProtKB-SubCell"/>
</dbReference>
<comment type="similarity">
    <text evidence="3 19">Belongs to the carnitine/choline acetyltransferase family.</text>
</comment>
<reference evidence="22" key="1">
    <citation type="journal article" date="2018" name="Nat. Microbiol.">
        <title>Leveraging single-cell genomics to expand the fungal tree of life.</title>
        <authorList>
            <person name="Ahrendt S.R."/>
            <person name="Quandt C.A."/>
            <person name="Ciobanu D."/>
            <person name="Clum A."/>
            <person name="Salamov A."/>
            <person name="Andreopoulos B."/>
            <person name="Cheng J.F."/>
            <person name="Woyke T."/>
            <person name="Pelin A."/>
            <person name="Henrissat B."/>
            <person name="Reynolds N.K."/>
            <person name="Benny G.L."/>
            <person name="Smith M.E."/>
            <person name="James T.Y."/>
            <person name="Grigoriev I.V."/>
        </authorList>
    </citation>
    <scope>NUCLEOTIDE SEQUENCE [LARGE SCALE GENOMIC DNA]</scope>
    <source>
        <strain evidence="22">ATCC 52028</strain>
    </source>
</reference>
<evidence type="ECO:0000256" key="17">
    <source>
        <dbReference type="ARBA" id="ARBA00073438"/>
    </source>
</evidence>
<keyword evidence="6" id="KW-0999">Mitochondrion inner membrane</keyword>
<protein>
    <recommendedName>
        <fullName evidence="17">Carnitine O-acetyltransferase, mitochondrial</fullName>
        <ecNumber evidence="16">2.3.1.7</ecNumber>
    </recommendedName>
</protein>
<evidence type="ECO:0000259" key="20">
    <source>
        <dbReference type="Pfam" id="PF00755"/>
    </source>
</evidence>
<evidence type="ECO:0000256" key="4">
    <source>
        <dbReference type="ARBA" id="ARBA00022448"/>
    </source>
</evidence>
<accession>A0A4P9WZH2</accession>
<feature type="active site" description="Proton acceptor" evidence="18">
    <location>
        <position position="351"/>
    </location>
</feature>
<evidence type="ECO:0000256" key="13">
    <source>
        <dbReference type="ARBA" id="ARBA00023315"/>
    </source>
</evidence>
<dbReference type="InterPro" id="IPR039551">
    <property type="entry name" value="Cho/carn_acyl_trans"/>
</dbReference>
<dbReference type="EC" id="2.3.1.7" evidence="16"/>
<dbReference type="PROSITE" id="PS00440">
    <property type="entry name" value="ACYLTRANSF_C_2"/>
    <property type="match status" value="1"/>
</dbReference>
<keyword evidence="4" id="KW-0813">Transport</keyword>
<evidence type="ECO:0000256" key="5">
    <source>
        <dbReference type="ARBA" id="ARBA00022679"/>
    </source>
</evidence>
<evidence type="ECO:0000313" key="21">
    <source>
        <dbReference type="EMBL" id="RKO96756.1"/>
    </source>
</evidence>
<evidence type="ECO:0000256" key="1">
    <source>
        <dbReference type="ARBA" id="ARBA00004275"/>
    </source>
</evidence>
<keyword evidence="11" id="KW-0472">Membrane</keyword>
<comment type="function">
    <text evidence="15">Carnitine acetylase is specific for short chain fatty acids. Carnitine acetylase seems to affect the flux through the pyruvate dehydrogenase complex. It may be involved as well in the transport of acetyl-CoA into mitochondria.</text>
</comment>
<evidence type="ECO:0000256" key="2">
    <source>
        <dbReference type="ARBA" id="ARBA00004443"/>
    </source>
</evidence>
<evidence type="ECO:0000256" key="15">
    <source>
        <dbReference type="ARBA" id="ARBA00053195"/>
    </source>
</evidence>
<evidence type="ECO:0000313" key="22">
    <source>
        <dbReference type="Proteomes" id="UP000268535"/>
    </source>
</evidence>
<dbReference type="InterPro" id="IPR042231">
    <property type="entry name" value="Cho/carn_acyl_trans_2"/>
</dbReference>
<feature type="domain" description="Choline/carnitine acyltransferase" evidence="20">
    <location>
        <begin position="58"/>
        <end position="615"/>
    </location>
</feature>
<keyword evidence="5 19" id="KW-0808">Transferase</keyword>
<keyword evidence="13 19" id="KW-0012">Acyltransferase</keyword>
<evidence type="ECO:0000256" key="3">
    <source>
        <dbReference type="ARBA" id="ARBA00005232"/>
    </source>
</evidence>
<dbReference type="FunFam" id="3.30.559.70:FF:000007">
    <property type="entry name" value="Carnitine O-acetyltransferase, mitochondrial"/>
    <property type="match status" value="1"/>
</dbReference>
<dbReference type="EMBL" id="ML009646">
    <property type="protein sequence ID" value="RKO96756.1"/>
    <property type="molecule type" value="Genomic_DNA"/>
</dbReference>
<keyword evidence="8" id="KW-0809">Transit peptide</keyword>
<dbReference type="GO" id="GO:0009437">
    <property type="term" value="P:carnitine metabolic process"/>
    <property type="evidence" value="ECO:0007669"/>
    <property type="project" value="TreeGrafter"/>
</dbReference>
<dbReference type="GO" id="GO:0004092">
    <property type="term" value="F:carnitine O-acetyltransferase activity"/>
    <property type="evidence" value="ECO:0007669"/>
    <property type="project" value="UniProtKB-EC"/>
</dbReference>